<feature type="non-terminal residue" evidence="2">
    <location>
        <position position="286"/>
    </location>
</feature>
<organism evidence="2 3">
    <name type="scientific">Nocardioides albidus</name>
    <dbReference type="NCBI Taxonomy" id="1517589"/>
    <lineage>
        <taxon>Bacteria</taxon>
        <taxon>Bacillati</taxon>
        <taxon>Actinomycetota</taxon>
        <taxon>Actinomycetes</taxon>
        <taxon>Propionibacteriales</taxon>
        <taxon>Nocardioidaceae</taxon>
        <taxon>Nocardioides</taxon>
    </lineage>
</organism>
<dbReference type="InterPro" id="IPR047900">
    <property type="entry name" value="Choice_anch_G"/>
</dbReference>
<evidence type="ECO:0000313" key="3">
    <source>
        <dbReference type="Proteomes" id="UP000313231"/>
    </source>
</evidence>
<dbReference type="NCBIfam" id="NF033766">
    <property type="entry name" value="choice_anch_G"/>
    <property type="match status" value="1"/>
</dbReference>
<feature type="compositionally biased region" description="Low complexity" evidence="1">
    <location>
        <begin position="80"/>
        <end position="90"/>
    </location>
</feature>
<feature type="region of interest" description="Disordered" evidence="1">
    <location>
        <begin position="80"/>
        <end position="99"/>
    </location>
</feature>
<comment type="caution">
    <text evidence="2">The sequence shown here is derived from an EMBL/GenBank/DDBJ whole genome shotgun (WGS) entry which is preliminary data.</text>
</comment>
<proteinExistence type="predicted"/>
<name>A0A5C4WPN3_9ACTN</name>
<evidence type="ECO:0000256" key="1">
    <source>
        <dbReference type="SAM" id="MobiDB-lite"/>
    </source>
</evidence>
<feature type="region of interest" description="Disordered" evidence="1">
    <location>
        <begin position="48"/>
        <end position="67"/>
    </location>
</feature>
<dbReference type="RefSeq" id="WP_139620994.1">
    <property type="nucleotide sequence ID" value="NZ_VDMP01000010.1"/>
</dbReference>
<dbReference type="EMBL" id="VDMP01000010">
    <property type="protein sequence ID" value="TNM50224.1"/>
    <property type="molecule type" value="Genomic_DNA"/>
</dbReference>
<gene>
    <name evidence="2" type="ORF">FHP29_00670</name>
</gene>
<reference evidence="2 3" key="1">
    <citation type="journal article" date="2016" name="Int. J. Syst. Evol. Microbiol.">
        <title>Nocardioides albidus sp. nov., an actinobacterium isolated from garden soil.</title>
        <authorList>
            <person name="Singh H."/>
            <person name="Du J."/>
            <person name="Trinh H."/>
            <person name="Won K."/>
            <person name="Yang J.E."/>
            <person name="Yin C."/>
            <person name="Kook M."/>
            <person name="Yi T.H."/>
        </authorList>
    </citation>
    <scope>NUCLEOTIDE SEQUENCE [LARGE SCALE GENOMIC DNA]</scope>
    <source>
        <strain evidence="2 3">CCTCC AB 2015297</strain>
    </source>
</reference>
<accession>A0A5C4WPN3</accession>
<dbReference type="Proteomes" id="UP000313231">
    <property type="component" value="Unassembled WGS sequence"/>
</dbReference>
<dbReference type="AlphaFoldDB" id="A0A5C4WPN3"/>
<feature type="compositionally biased region" description="Polar residues" evidence="1">
    <location>
        <begin position="48"/>
        <end position="57"/>
    </location>
</feature>
<sequence>MGVVMLHFSWGHRPQGRHARRRDTHGLRRSTAIAAVACLAVTGISAPATSAGSNPSNPADPAGSSASWIDLTSGHARLAGAGASSASSQANPGPNRSHLDADAAGRNLVLLGGVQVPLADVIDFGQAGALYSESAATGPVDARAISGVLGADGEVALDRADGGFTPVDIDLLALFRKLGVSGLTDLLVDQARLRFGIGGAEVKAENAVFVDLDGVGGPGRYRVGQADLDLGSPVVKSAAASLYDAAGRMDQAAEDRLNQILDVSSLGGSLPGGTTLSAHVTSAMQE</sequence>
<protein>
    <submittedName>
        <fullName evidence="2">Choice-of-anchor G family protein</fullName>
    </submittedName>
</protein>
<evidence type="ECO:0000313" key="2">
    <source>
        <dbReference type="EMBL" id="TNM50224.1"/>
    </source>
</evidence>
<keyword evidence="3" id="KW-1185">Reference proteome</keyword>